<proteinExistence type="predicted"/>
<accession>A0A2N7V0X2</accession>
<dbReference type="Proteomes" id="UP000514411">
    <property type="component" value="Chromosome"/>
</dbReference>
<evidence type="ECO:0000313" key="1">
    <source>
        <dbReference type="EMBL" id="CAD0313109.1"/>
    </source>
</evidence>
<dbReference type="InterPro" id="IPR036590">
    <property type="entry name" value="SRAP-like"/>
</dbReference>
<dbReference type="RefSeq" id="WP_039816095.1">
    <property type="nucleotide sequence ID" value="NZ_CP012251.1"/>
</dbReference>
<evidence type="ECO:0000313" key="3">
    <source>
        <dbReference type="Proteomes" id="UP000514411"/>
    </source>
</evidence>
<name>A0A2N7V0X2_XANCJ</name>
<reference evidence="1 3" key="1">
    <citation type="submission" date="2020-07" db="EMBL/GenBank/DDBJ databases">
        <authorList>
            <person name="Teixeira M."/>
        </authorList>
    </citation>
    <scope>NUCLEOTIDE SEQUENCE</scope>
    <source>
        <strain evidence="2">3</strain>
        <strain evidence="1">Xanthomonas arboricola pv. juglandis CPBF 427</strain>
    </source>
</reference>
<evidence type="ECO:0000313" key="2">
    <source>
        <dbReference type="EMBL" id="CAD1787224.1"/>
    </source>
</evidence>
<dbReference type="AlphaFoldDB" id="A0A2N7V0X2"/>
<organism evidence="1">
    <name type="scientific">Xanthomonas campestris pv. juglandis</name>
    <name type="common">Xanthomonas arboricola pv. juglandis</name>
    <dbReference type="NCBI Taxonomy" id="195709"/>
    <lineage>
        <taxon>Bacteria</taxon>
        <taxon>Pseudomonadati</taxon>
        <taxon>Pseudomonadota</taxon>
        <taxon>Gammaproteobacteria</taxon>
        <taxon>Lysobacterales</taxon>
        <taxon>Lysobacteraceae</taxon>
        <taxon>Xanthomonas</taxon>
    </lineage>
</organism>
<gene>
    <name evidence="2" type="ORF">XSP_000515</name>
    <name evidence="1" type="ORF">XSP_000516</name>
</gene>
<dbReference type="EMBL" id="LR861807">
    <property type="protein sequence ID" value="CAD1787224.1"/>
    <property type="molecule type" value="Genomic_DNA"/>
</dbReference>
<protein>
    <submittedName>
        <fullName evidence="1">Uncharacterized protein</fullName>
    </submittedName>
</protein>
<sequence>MITRILQLSGRVASNAWVEIGVGADADILVADRGGKREERATFGRRAPGQQRSINTQEPEWLGRVDLAIWETQRCLIPLCGFVCAASADGATSATWLSQDGGALYAAGLRNVMDIGGRLQMGFSLLVASSTSLPTQRPLCVEGDATQWLQVSGEEAIRHLLPWRLERCTTAAGVRPEWASEAHAQQAAPV</sequence>
<dbReference type="SUPFAM" id="SSF143081">
    <property type="entry name" value="BB1717-like"/>
    <property type="match status" value="1"/>
</dbReference>
<dbReference type="EMBL" id="LR824643">
    <property type="protein sequence ID" value="CAD0313109.1"/>
    <property type="molecule type" value="Genomic_DNA"/>
</dbReference>
<dbReference type="OrthoDB" id="6000639at2"/>